<dbReference type="Proteomes" id="UP000052982">
    <property type="component" value="Unassembled WGS sequence"/>
</dbReference>
<dbReference type="RefSeq" id="WP_055631721.1">
    <property type="nucleotide sequence ID" value="NZ_KQ948763.1"/>
</dbReference>
<keyword evidence="8" id="KW-1185">Reference proteome</keyword>
<dbReference type="EMBL" id="LMWW01000001">
    <property type="protein sequence ID" value="KUN89249.1"/>
    <property type="molecule type" value="Genomic_DNA"/>
</dbReference>
<keyword evidence="5" id="KW-0030">Aminoacyl-tRNA synthetase</keyword>
<dbReference type="PROSITE" id="PS50862">
    <property type="entry name" value="AA_TRNA_LIGASE_II"/>
    <property type="match status" value="1"/>
</dbReference>
<evidence type="ECO:0000256" key="3">
    <source>
        <dbReference type="ARBA" id="ARBA00022840"/>
    </source>
</evidence>
<evidence type="ECO:0000313" key="8">
    <source>
        <dbReference type="Proteomes" id="UP000052982"/>
    </source>
</evidence>
<feature type="domain" description="Aminoacyl-transfer RNA synthetases class-II family profile" evidence="6">
    <location>
        <begin position="128"/>
        <end position="282"/>
    </location>
</feature>
<name>A0A124I596_9ACTN</name>
<evidence type="ECO:0000313" key="7">
    <source>
        <dbReference type="EMBL" id="KUN89249.1"/>
    </source>
</evidence>
<comment type="caution">
    <text evidence="7">The sequence shown here is derived from an EMBL/GenBank/DDBJ whole genome shotgun (WGS) entry which is preliminary data.</text>
</comment>
<evidence type="ECO:0000256" key="4">
    <source>
        <dbReference type="ARBA" id="ARBA00022917"/>
    </source>
</evidence>
<dbReference type="SUPFAM" id="SSF55681">
    <property type="entry name" value="Class II aaRS and biotin synthetases"/>
    <property type="match status" value="1"/>
</dbReference>
<reference evidence="7 8" key="1">
    <citation type="submission" date="2015-10" db="EMBL/GenBank/DDBJ databases">
        <title>Draft genome sequence of Streptomyces griseoruber DSM 40281, type strain for the species Streptomyces griseoruber.</title>
        <authorList>
            <person name="Ruckert C."/>
            <person name="Winkler A."/>
            <person name="Kalinowski J."/>
            <person name="Kampfer P."/>
            <person name="Glaeser S."/>
        </authorList>
    </citation>
    <scope>NUCLEOTIDE SEQUENCE [LARGE SCALE GENOMIC DNA]</scope>
    <source>
        <strain evidence="7 8">DSM 40281</strain>
    </source>
</reference>
<dbReference type="Gene3D" id="3.30.930.10">
    <property type="entry name" value="Bira Bifunctional Protein, Domain 2"/>
    <property type="match status" value="1"/>
</dbReference>
<evidence type="ECO:0000259" key="6">
    <source>
        <dbReference type="PROSITE" id="PS50862"/>
    </source>
</evidence>
<sequence length="282" mass="31257">MSANPPALTTIDPGAGVVTLDPPRALLLDKLDERFRQLADEVGAQPLVPPALLPAEWLADLDYFKNFPHLCLTTGRFSDQGAELLAAGTPVTTLSSESHEPTGYVLPSATCYGMLLSLRGQQLSDEVRLTAVGRCFRNEDYFDGLRRLRGFHMREVIYLGHRDGAEQHLALSREFVERLAEGLGLELKVVTANDPFYDRDGSRAKLTALDPVKHEFVIPDGTAIASINRHRNFFGDRLDITLNNTSAYTSCTAFGVERWIHAMELQYGSAEKALERLGDDRL</sequence>
<dbReference type="SMR" id="A0A124I596"/>
<organism evidence="7 8">
    <name type="scientific">Streptomyces griseoruber</name>
    <dbReference type="NCBI Taxonomy" id="1943"/>
    <lineage>
        <taxon>Bacteria</taxon>
        <taxon>Bacillati</taxon>
        <taxon>Actinomycetota</taxon>
        <taxon>Actinomycetes</taxon>
        <taxon>Kitasatosporales</taxon>
        <taxon>Streptomycetaceae</taxon>
        <taxon>Streptomyces</taxon>
    </lineage>
</organism>
<keyword evidence="3" id="KW-0067">ATP-binding</keyword>
<dbReference type="GO" id="GO:0005524">
    <property type="term" value="F:ATP binding"/>
    <property type="evidence" value="ECO:0007669"/>
    <property type="project" value="UniProtKB-KW"/>
</dbReference>
<proteinExistence type="predicted"/>
<keyword evidence="2" id="KW-0547">Nucleotide-binding</keyword>
<dbReference type="GO" id="GO:0004812">
    <property type="term" value="F:aminoacyl-tRNA ligase activity"/>
    <property type="evidence" value="ECO:0007669"/>
    <property type="project" value="UniProtKB-KW"/>
</dbReference>
<dbReference type="InterPro" id="IPR045864">
    <property type="entry name" value="aa-tRNA-synth_II/BPL/LPL"/>
</dbReference>
<evidence type="ECO:0000256" key="2">
    <source>
        <dbReference type="ARBA" id="ARBA00022741"/>
    </source>
</evidence>
<dbReference type="OrthoDB" id="583154at2"/>
<dbReference type="AlphaFoldDB" id="A0A124I596"/>
<evidence type="ECO:0000256" key="1">
    <source>
        <dbReference type="ARBA" id="ARBA00022598"/>
    </source>
</evidence>
<accession>A0A124I596</accession>
<dbReference type="GO" id="GO:0006418">
    <property type="term" value="P:tRNA aminoacylation for protein translation"/>
    <property type="evidence" value="ECO:0007669"/>
    <property type="project" value="InterPro"/>
</dbReference>
<protein>
    <recommendedName>
        <fullName evidence="6">Aminoacyl-transfer RNA synthetases class-II family profile domain-containing protein</fullName>
    </recommendedName>
</protein>
<dbReference type="InterPro" id="IPR002314">
    <property type="entry name" value="aa-tRNA-synt_IIb"/>
</dbReference>
<dbReference type="InterPro" id="IPR006195">
    <property type="entry name" value="aa-tRNA-synth_II"/>
</dbReference>
<keyword evidence="1" id="KW-0436">Ligase</keyword>
<gene>
    <name evidence="7" type="ORF">AQJ64_00780</name>
</gene>
<dbReference type="STRING" id="1943.AQJ64_00780"/>
<evidence type="ECO:0000256" key="5">
    <source>
        <dbReference type="ARBA" id="ARBA00023146"/>
    </source>
</evidence>
<dbReference type="Pfam" id="PF00587">
    <property type="entry name" value="tRNA-synt_2b"/>
    <property type="match status" value="1"/>
</dbReference>
<keyword evidence="4" id="KW-0648">Protein biosynthesis</keyword>